<accession>A0A7X2P5X9</accession>
<comment type="caution">
    <text evidence="1">The sequence shown here is derived from an EMBL/GenBank/DDBJ whole genome shotgun (WGS) entry which is preliminary data.</text>
</comment>
<reference evidence="1 2" key="1">
    <citation type="submission" date="2019-08" db="EMBL/GenBank/DDBJ databases">
        <title>In-depth cultivation of the pig gut microbiome towards novel bacterial diversity and tailored functional studies.</title>
        <authorList>
            <person name="Wylensek D."/>
            <person name="Hitch T.C.A."/>
            <person name="Clavel T."/>
        </authorList>
    </citation>
    <scope>NUCLEOTIDE SEQUENCE [LARGE SCALE GENOMIC DNA]</scope>
    <source>
        <strain evidence="1 2">Oil+RF-744-WCA-WT-13</strain>
    </source>
</reference>
<dbReference type="EMBL" id="VUMV01000001">
    <property type="protein sequence ID" value="MST80804.1"/>
    <property type="molecule type" value="Genomic_DNA"/>
</dbReference>
<name>A0A7X2P5X9_9FIRM</name>
<dbReference type="RefSeq" id="WP_154456623.1">
    <property type="nucleotide sequence ID" value="NZ_VUMV01000001.1"/>
</dbReference>
<dbReference type="Proteomes" id="UP000466864">
    <property type="component" value="Unassembled WGS sequence"/>
</dbReference>
<dbReference type="AlphaFoldDB" id="A0A7X2P5X9"/>
<proteinExistence type="predicted"/>
<organism evidence="1 2">
    <name type="scientific">Bilifractor porci</name>
    <dbReference type="NCBI Taxonomy" id="2606636"/>
    <lineage>
        <taxon>Bacteria</taxon>
        <taxon>Bacillati</taxon>
        <taxon>Bacillota</taxon>
        <taxon>Clostridia</taxon>
        <taxon>Lachnospirales</taxon>
        <taxon>Lachnospiraceae</taxon>
        <taxon>Bilifractor</taxon>
    </lineage>
</organism>
<evidence type="ECO:0000313" key="2">
    <source>
        <dbReference type="Proteomes" id="UP000466864"/>
    </source>
</evidence>
<gene>
    <name evidence="1" type="ORF">FYJ60_00435</name>
</gene>
<evidence type="ECO:0000313" key="1">
    <source>
        <dbReference type="EMBL" id="MST80804.1"/>
    </source>
</evidence>
<protein>
    <submittedName>
        <fullName evidence="1">Uncharacterized protein</fullName>
    </submittedName>
</protein>
<keyword evidence="2" id="KW-1185">Reference proteome</keyword>
<sequence length="130" mass="15567">MENDILFKTPEEGSEKNYFSVYLDTNGTKWIKFWGYFCGDTLSKRRPWRLMEYFAADFLFTDFLLMSPEQLHDNLTEIKQIIGNFNEEEALYGMNHFFQEFCYPPDNRRVMKLNLSQITDITPWGLYVEA</sequence>